<feature type="domain" description="Heparinase II/III-like C-terminal" evidence="7">
    <location>
        <begin position="673"/>
        <end position="824"/>
    </location>
</feature>
<keyword evidence="4" id="KW-0456">Lyase</keyword>
<dbReference type="InterPro" id="IPR008397">
    <property type="entry name" value="Alginate_lyase_dom"/>
</dbReference>
<feature type="domain" description="Alginate lyase" evidence="6">
    <location>
        <begin position="374"/>
        <end position="601"/>
    </location>
</feature>
<accession>A0AAE3VDT3</accession>
<dbReference type="GO" id="GO:0042597">
    <property type="term" value="C:periplasmic space"/>
    <property type="evidence" value="ECO:0007669"/>
    <property type="project" value="UniProtKB-SubCell"/>
</dbReference>
<feature type="chain" id="PRO_5042081377" description="Alginate lyase" evidence="5">
    <location>
        <begin position="23"/>
        <end position="988"/>
    </location>
</feature>
<evidence type="ECO:0000259" key="7">
    <source>
        <dbReference type="Pfam" id="PF07940"/>
    </source>
</evidence>
<evidence type="ECO:0000256" key="4">
    <source>
        <dbReference type="ARBA" id="ARBA00023239"/>
    </source>
</evidence>
<comment type="subcellular location">
    <subcellularLocation>
        <location evidence="1">Periplasm</location>
    </subcellularLocation>
</comment>
<evidence type="ECO:0000256" key="3">
    <source>
        <dbReference type="ARBA" id="ARBA00022764"/>
    </source>
</evidence>
<gene>
    <name evidence="8" type="ORF">J3R75_000766</name>
</gene>
<proteinExistence type="predicted"/>
<dbReference type="PANTHER" id="PTHR39210:SF1">
    <property type="entry name" value="HEPARIN-SULFATE LYASE"/>
    <property type="match status" value="1"/>
</dbReference>
<dbReference type="Proteomes" id="UP001238163">
    <property type="component" value="Unassembled WGS sequence"/>
</dbReference>
<organism evidence="8 9">
    <name type="scientific">Oligosphaera ethanolica</name>
    <dbReference type="NCBI Taxonomy" id="760260"/>
    <lineage>
        <taxon>Bacteria</taxon>
        <taxon>Pseudomonadati</taxon>
        <taxon>Lentisphaerota</taxon>
        <taxon>Oligosphaeria</taxon>
        <taxon>Oligosphaerales</taxon>
        <taxon>Oligosphaeraceae</taxon>
        <taxon>Oligosphaera</taxon>
    </lineage>
</organism>
<evidence type="ECO:0000313" key="9">
    <source>
        <dbReference type="Proteomes" id="UP001238163"/>
    </source>
</evidence>
<dbReference type="SUPFAM" id="SSF48230">
    <property type="entry name" value="Chondroitin AC/alginate lyase"/>
    <property type="match status" value="1"/>
</dbReference>
<keyword evidence="2 5" id="KW-0732">Signal</keyword>
<dbReference type="Gene3D" id="2.70.98.70">
    <property type="match status" value="1"/>
</dbReference>
<feature type="signal peptide" evidence="5">
    <location>
        <begin position="1"/>
        <end position="22"/>
    </location>
</feature>
<name>A0AAE3VDT3_9BACT</name>
<dbReference type="PANTHER" id="PTHR39210">
    <property type="entry name" value="HEPARIN-SULFATE LYASE"/>
    <property type="match status" value="1"/>
</dbReference>
<dbReference type="Gene3D" id="1.50.10.100">
    <property type="entry name" value="Chondroitin AC/alginate lyase"/>
    <property type="match status" value="1"/>
</dbReference>
<keyword evidence="9" id="KW-1185">Reference proteome</keyword>
<evidence type="ECO:0000256" key="5">
    <source>
        <dbReference type="SAM" id="SignalP"/>
    </source>
</evidence>
<evidence type="ECO:0008006" key="10">
    <source>
        <dbReference type="Google" id="ProtNLM"/>
    </source>
</evidence>
<dbReference type="InterPro" id="IPR008929">
    <property type="entry name" value="Chondroitin_lyas"/>
</dbReference>
<dbReference type="RefSeq" id="WP_307259990.1">
    <property type="nucleotide sequence ID" value="NZ_JAUSVL010000001.1"/>
</dbReference>
<dbReference type="AlphaFoldDB" id="A0AAE3VDT3"/>
<comment type="caution">
    <text evidence="8">The sequence shown here is derived from an EMBL/GenBank/DDBJ whole genome shotgun (WGS) entry which is preliminary data.</text>
</comment>
<evidence type="ECO:0000259" key="6">
    <source>
        <dbReference type="Pfam" id="PF05426"/>
    </source>
</evidence>
<sequence length="988" mass="107415">MSLVKQPRLSMIALICAGALHAQNAIVEQFSLADFSADQAVRWSSRLSVIADPAMGAVGRWAVPAEAKADSVPLALGDWAPECDEWDELRFEYKLSEVPAWFGVKVTDYPLADGMQATWQLEVPGNAAGQWRQAIVPLHAPRWLWGDKPSKERRAIDFRVQNDAEREVEVCIARPRLVRRKVHLAGAPELSWEAAGRAGRLAFTVVNRSQDSLALQLRLSASDDRVVLTPAVADLSLAPGQRQVMSAALSCREAIGPLTLFQVDVVLQAPGADAAPGDALGDDLLAVQETLAVTVPFGEIPVPCLLFTPEQLPALRERVAAGGPAHNWWQGVLKKADGWLERTPEYPPRGAQWWHWYSCKTCGVSLKTASPTSHVCPQCKAEYTGWPYDDVVLSRDHDALANSIRDLGIVYQVTGDRRYAAKAHEILRGYAERYLGYPLHNIHGKPSKGGGHVHPQTLDEAIWLIAMVQGFDAIKETLSAADIEFLASKMLRPAAEMIKDHQWGIHNICCWHASAYGLVGITLGDQQLLGAAINGPKGFRAQVDKGVTEDGPWYEGAWGYHFYTMSALEPLAIAAKNLGIDLHSQRYKGMYDAPLKFLAPSYQLPAFNDSARVGFTPSGASWRYETAYAWWGDPLHGWVVAGGNRQNMYAALWGKDELNAGQAEFASGAYDAAGAVVMRSQSPLVPAGDIPGNFVAVDYGEHGGGHGHPDKLNIVIWGRGELLSEDPGCIAYGNPAHQGWYRQSLSHNTLVVDGESQKPATGKLLAFVSAGNATLCSVTAGDIYSGVEAGRVLALVDDMILDLLWARSDKERQYEWCFHSRGALTLDGAGEAAPAPAGDAYKWVPSWRRQGHDGAWRAEWQHNDVVLRLWQRSATGELWDGVGMGNPATVKPPLVLNRVRGREALFASVMAIAGKDEAPVAGEILDQGMDGAGNCWLRARCAGKLYLLLASRDGTMRYGDLTLQGQVALLVSDDAAGAAPAWQSILLK</sequence>
<keyword evidence="3" id="KW-0574">Periplasm</keyword>
<evidence type="ECO:0000256" key="2">
    <source>
        <dbReference type="ARBA" id="ARBA00022729"/>
    </source>
</evidence>
<dbReference type="GO" id="GO:0016829">
    <property type="term" value="F:lyase activity"/>
    <property type="evidence" value="ECO:0007669"/>
    <property type="project" value="UniProtKB-KW"/>
</dbReference>
<evidence type="ECO:0000313" key="8">
    <source>
        <dbReference type="EMBL" id="MDQ0288659.1"/>
    </source>
</evidence>
<dbReference type="EMBL" id="JAUSVL010000001">
    <property type="protein sequence ID" value="MDQ0288659.1"/>
    <property type="molecule type" value="Genomic_DNA"/>
</dbReference>
<dbReference type="Pfam" id="PF05426">
    <property type="entry name" value="Alginate_lyase"/>
    <property type="match status" value="1"/>
</dbReference>
<protein>
    <recommendedName>
        <fullName evidence="10">Alginate lyase</fullName>
    </recommendedName>
</protein>
<dbReference type="Pfam" id="PF07940">
    <property type="entry name" value="Hepar_II_III_C"/>
    <property type="match status" value="1"/>
</dbReference>
<evidence type="ECO:0000256" key="1">
    <source>
        <dbReference type="ARBA" id="ARBA00004418"/>
    </source>
</evidence>
<dbReference type="InterPro" id="IPR012480">
    <property type="entry name" value="Hepar_II_III_C"/>
</dbReference>
<reference evidence="8" key="1">
    <citation type="submission" date="2023-07" db="EMBL/GenBank/DDBJ databases">
        <title>Genomic Encyclopedia of Type Strains, Phase IV (KMG-IV): sequencing the most valuable type-strain genomes for metagenomic binning, comparative biology and taxonomic classification.</title>
        <authorList>
            <person name="Goeker M."/>
        </authorList>
    </citation>
    <scope>NUCLEOTIDE SEQUENCE</scope>
    <source>
        <strain evidence="8">DSM 24202</strain>
    </source>
</reference>